<dbReference type="Proteomes" id="UP000064007">
    <property type="component" value="Chromosome 1"/>
</dbReference>
<feature type="domain" description="RNA 2-O ribose methyltransferase substrate binding" evidence="7">
    <location>
        <begin position="6"/>
        <end position="82"/>
    </location>
</feature>
<dbReference type="PANTHER" id="PTHR46429">
    <property type="entry name" value="23S RRNA (GUANOSINE-2'-O-)-METHYLTRANSFERASE RLMB"/>
    <property type="match status" value="1"/>
</dbReference>
<feature type="binding site" evidence="6">
    <location>
        <position position="199"/>
    </location>
    <ligand>
        <name>S-adenosyl-L-methionine</name>
        <dbReference type="ChEBI" id="CHEBI:59789"/>
    </ligand>
</feature>
<evidence type="ECO:0000256" key="6">
    <source>
        <dbReference type="HAMAP-Rule" id="MF_01887"/>
    </source>
</evidence>
<dbReference type="Pfam" id="PF08032">
    <property type="entry name" value="SpoU_sub_bind"/>
    <property type="match status" value="1"/>
</dbReference>
<dbReference type="InterPro" id="IPR029028">
    <property type="entry name" value="Alpha/beta_knot_MTases"/>
</dbReference>
<dbReference type="Gene3D" id="3.40.1280.10">
    <property type="match status" value="1"/>
</dbReference>
<dbReference type="FunFam" id="3.40.1280.10:FF:000008">
    <property type="entry name" value="Group 3 RNA methyltransferase TrmH"/>
    <property type="match status" value="1"/>
</dbReference>
<dbReference type="SUPFAM" id="SSF55315">
    <property type="entry name" value="L30e-like"/>
    <property type="match status" value="1"/>
</dbReference>
<dbReference type="InterPro" id="IPR004441">
    <property type="entry name" value="rRNA_MeTrfase_TrmH"/>
</dbReference>
<dbReference type="STRING" id="1581557.BN1208_0741"/>
<protein>
    <recommendedName>
        <fullName evidence="6">23S rRNA (guanosine-2'-O-)-methyltransferase RlmB</fullName>
        <ecNumber evidence="6">2.1.1.185</ecNumber>
    </recommendedName>
    <alternativeName>
        <fullName evidence="6">23S rRNA (guanosine2251 2'-O)-methyltransferase</fullName>
    </alternativeName>
    <alternativeName>
        <fullName evidence="6">23S rRNA Gm2251 2'-O-methyltransferase</fullName>
    </alternativeName>
</protein>
<dbReference type="PANTHER" id="PTHR46429:SF1">
    <property type="entry name" value="23S RRNA (GUANOSINE-2'-O-)-METHYLTRANSFERASE RLMB"/>
    <property type="match status" value="1"/>
</dbReference>
<gene>
    <name evidence="6 8" type="primary">rlmB</name>
    <name evidence="8" type="ORF">BN1208_0741</name>
</gene>
<reference evidence="9" key="1">
    <citation type="submission" date="2014-12" db="EMBL/GenBank/DDBJ databases">
        <authorList>
            <person name="Salcher M.M."/>
        </authorList>
    </citation>
    <scope>NUCLEOTIDE SEQUENCE [LARGE SCALE GENOMIC DNA]</scope>
    <source>
        <strain evidence="9">MMS-10A-171</strain>
    </source>
</reference>
<dbReference type="HAMAP" id="MF_01887">
    <property type="entry name" value="23SrRNA_methyltr_B"/>
    <property type="match status" value="1"/>
</dbReference>
<evidence type="ECO:0000313" key="8">
    <source>
        <dbReference type="EMBL" id="CEZ19627.1"/>
    </source>
</evidence>
<evidence type="ECO:0000259" key="7">
    <source>
        <dbReference type="SMART" id="SM00967"/>
    </source>
</evidence>
<keyword evidence="9" id="KW-1185">Reference proteome</keyword>
<dbReference type="GO" id="GO:0005829">
    <property type="term" value="C:cytosol"/>
    <property type="evidence" value="ECO:0007669"/>
    <property type="project" value="TreeGrafter"/>
</dbReference>
<dbReference type="OrthoDB" id="9785673at2"/>
<evidence type="ECO:0000256" key="1">
    <source>
        <dbReference type="ARBA" id="ARBA00022490"/>
    </source>
</evidence>
<dbReference type="EMBL" id="LN827929">
    <property type="protein sequence ID" value="CEZ19627.1"/>
    <property type="molecule type" value="Genomic_DNA"/>
</dbReference>
<keyword evidence="5 6" id="KW-0949">S-adenosyl-L-methionine</keyword>
<dbReference type="RefSeq" id="WP_046487976.1">
    <property type="nucleotide sequence ID" value="NZ_LN827929.1"/>
</dbReference>
<comment type="catalytic activity">
    <reaction evidence="6">
        <text>guanosine(2251) in 23S rRNA + S-adenosyl-L-methionine = 2'-O-methylguanosine(2251) in 23S rRNA + S-adenosyl-L-homocysteine + H(+)</text>
        <dbReference type="Rhea" id="RHEA:24140"/>
        <dbReference type="Rhea" id="RHEA-COMP:10239"/>
        <dbReference type="Rhea" id="RHEA-COMP:10241"/>
        <dbReference type="ChEBI" id="CHEBI:15378"/>
        <dbReference type="ChEBI" id="CHEBI:57856"/>
        <dbReference type="ChEBI" id="CHEBI:59789"/>
        <dbReference type="ChEBI" id="CHEBI:74269"/>
        <dbReference type="ChEBI" id="CHEBI:74445"/>
        <dbReference type="EC" id="2.1.1.185"/>
    </reaction>
</comment>
<dbReference type="InterPro" id="IPR024915">
    <property type="entry name" value="23S_rRNA_MeTrfase_RlmB"/>
</dbReference>
<dbReference type="Gene3D" id="3.30.1330.30">
    <property type="match status" value="1"/>
</dbReference>
<dbReference type="AlphaFoldDB" id="A0A0D6EVH3"/>
<evidence type="ECO:0000256" key="5">
    <source>
        <dbReference type="ARBA" id="ARBA00022691"/>
    </source>
</evidence>
<dbReference type="InterPro" id="IPR001537">
    <property type="entry name" value="SpoU_MeTrfase"/>
</dbReference>
<dbReference type="NCBIfam" id="TIGR00186">
    <property type="entry name" value="rRNA_methyl_3"/>
    <property type="match status" value="1"/>
</dbReference>
<dbReference type="KEGG" id="mbat:BN1208_0741"/>
<keyword evidence="3 6" id="KW-0489">Methyltransferase</keyword>
<dbReference type="GO" id="GO:0003723">
    <property type="term" value="F:RNA binding"/>
    <property type="evidence" value="ECO:0007669"/>
    <property type="project" value="InterPro"/>
</dbReference>
<dbReference type="SUPFAM" id="SSF75217">
    <property type="entry name" value="alpha/beta knot"/>
    <property type="match status" value="1"/>
</dbReference>
<keyword evidence="1 6" id="KW-0963">Cytoplasm</keyword>
<name>A0A0D6EVH3_9PROT</name>
<comment type="function">
    <text evidence="6">Specifically methylates the ribose of guanosine 2251 in 23S rRNA.</text>
</comment>
<dbReference type="InterPro" id="IPR013123">
    <property type="entry name" value="SpoU_subst-bd"/>
</dbReference>
<evidence type="ECO:0000313" key="9">
    <source>
        <dbReference type="Proteomes" id="UP000064007"/>
    </source>
</evidence>
<proteinExistence type="inferred from homology"/>
<dbReference type="SMART" id="SM00967">
    <property type="entry name" value="SpoU_sub_bind"/>
    <property type="match status" value="1"/>
</dbReference>
<dbReference type="GO" id="GO:0070039">
    <property type="term" value="F:rRNA (guanosine-2'-O-)-methyltransferase activity"/>
    <property type="evidence" value="ECO:0007669"/>
    <property type="project" value="UniProtKB-UniRule"/>
</dbReference>
<dbReference type="InterPro" id="IPR029026">
    <property type="entry name" value="tRNA_m1G_MTases_N"/>
</dbReference>
<sequence length="248" mass="26880">MSQSQIIFGFHPIISQLRQSSRSIQEIYLDSDRNDPRAKEIVELAKDNNIRILMVDRARLDGIASQAKHQGVVAKIIPLVIPYKTVEDILESDLKEPPFFLILDGVEDPHNLGACLRVADGMGVHAVIAPKDRAVGLNATVRKVASGAAESVPFIVVTNLARTIRQLKEQGVLVVGTAEDGAESLYQSTLSGPIAVVLGSEGSGLRRLTRDVCDLLIKIPMLGAVESLNVSVASGIVLSEIRRQRFKS</sequence>
<evidence type="ECO:0000256" key="2">
    <source>
        <dbReference type="ARBA" id="ARBA00022552"/>
    </source>
</evidence>
<dbReference type="InterPro" id="IPR029064">
    <property type="entry name" value="Ribosomal_eL30-like_sf"/>
</dbReference>
<organism evidence="8 9">
    <name type="scientific">Candidatus Methylopumilus planktonicus</name>
    <dbReference type="NCBI Taxonomy" id="1581557"/>
    <lineage>
        <taxon>Bacteria</taxon>
        <taxon>Pseudomonadati</taxon>
        <taxon>Pseudomonadota</taxon>
        <taxon>Betaproteobacteria</taxon>
        <taxon>Nitrosomonadales</taxon>
        <taxon>Methylophilaceae</taxon>
        <taxon>Candidatus Methylopumilus</taxon>
    </lineage>
</organism>
<evidence type="ECO:0000256" key="4">
    <source>
        <dbReference type="ARBA" id="ARBA00022679"/>
    </source>
</evidence>
<comment type="similarity">
    <text evidence="6">Belongs to the class IV-like SAM-binding methyltransferase superfamily. RNA methyltransferase TrmH family. RlmB subfamily.</text>
</comment>
<feature type="binding site" evidence="6">
    <location>
        <position position="219"/>
    </location>
    <ligand>
        <name>S-adenosyl-L-methionine</name>
        <dbReference type="ChEBI" id="CHEBI:59789"/>
    </ligand>
</feature>
<comment type="subcellular location">
    <subcellularLocation>
        <location evidence="6">Cytoplasm</location>
    </subcellularLocation>
</comment>
<feature type="binding site" evidence="6">
    <location>
        <position position="228"/>
    </location>
    <ligand>
        <name>S-adenosyl-L-methionine</name>
        <dbReference type="ChEBI" id="CHEBI:59789"/>
    </ligand>
</feature>
<keyword evidence="2 6" id="KW-0698">rRNA processing</keyword>
<dbReference type="CDD" id="cd18103">
    <property type="entry name" value="SpoU-like_RlmB"/>
    <property type="match status" value="1"/>
</dbReference>
<dbReference type="EC" id="2.1.1.185" evidence="6"/>
<dbReference type="Pfam" id="PF00588">
    <property type="entry name" value="SpoU_methylase"/>
    <property type="match status" value="1"/>
</dbReference>
<evidence type="ECO:0000256" key="3">
    <source>
        <dbReference type="ARBA" id="ARBA00022603"/>
    </source>
</evidence>
<dbReference type="HOGENOM" id="CLU_021322_0_1_4"/>
<keyword evidence="4 6" id="KW-0808">Transferase</keyword>
<accession>A0A0D6EVH3</accession>